<evidence type="ECO:0000256" key="2">
    <source>
        <dbReference type="SAM" id="Phobius"/>
    </source>
</evidence>
<keyword evidence="2" id="KW-0472">Membrane</keyword>
<dbReference type="AlphaFoldDB" id="A0A9X8WGE3"/>
<reference evidence="4 5" key="1">
    <citation type="submission" date="2017-01" db="EMBL/GenBank/DDBJ databases">
        <authorList>
            <person name="Varghese N."/>
            <person name="Submissions S."/>
        </authorList>
    </citation>
    <scope>NUCLEOTIDE SEQUENCE [LARGE SCALE GENOMIC DNA]</scope>
    <source>
        <strain evidence="4 5">DSM 44280</strain>
    </source>
</reference>
<feature type="region of interest" description="Disordered" evidence="1">
    <location>
        <begin position="226"/>
        <end position="264"/>
    </location>
</feature>
<comment type="caution">
    <text evidence="4">The sequence shown here is derived from an EMBL/GenBank/DDBJ whole genome shotgun (WGS) entry which is preliminary data.</text>
</comment>
<keyword evidence="2" id="KW-1133">Transmembrane helix</keyword>
<accession>A0A9X8WGE3</accession>
<feature type="compositionally biased region" description="Basic and acidic residues" evidence="1">
    <location>
        <begin position="241"/>
        <end position="258"/>
    </location>
</feature>
<gene>
    <name evidence="4" type="ORF">SAMN05421802_10453</name>
</gene>
<keyword evidence="5" id="KW-1185">Reference proteome</keyword>
<evidence type="ECO:0000313" key="4">
    <source>
        <dbReference type="EMBL" id="SIQ00233.1"/>
    </source>
</evidence>
<evidence type="ECO:0000256" key="3">
    <source>
        <dbReference type="SAM" id="SignalP"/>
    </source>
</evidence>
<keyword evidence="2" id="KW-0812">Transmembrane</keyword>
<evidence type="ECO:0000256" key="1">
    <source>
        <dbReference type="SAM" id="MobiDB-lite"/>
    </source>
</evidence>
<feature type="signal peptide" evidence="3">
    <location>
        <begin position="1"/>
        <end position="26"/>
    </location>
</feature>
<name>A0A9X8WGE3_9CORY</name>
<protein>
    <submittedName>
        <fullName evidence="4">Uncharacterized protein</fullName>
    </submittedName>
</protein>
<proteinExistence type="predicted"/>
<evidence type="ECO:0000313" key="5">
    <source>
        <dbReference type="Proteomes" id="UP000185547"/>
    </source>
</evidence>
<sequence length="303" mass="32198">MQRKVLASAVALGLSASLITAPVADAAQIGPKDYDATCSVRLTDAEQRYLEQQMEAFNVTTLAEAGVASVESVYPDFKELGDRVANAPEVREIVSVIEAGKEPADAQYARLGLRATEEENRFDDVNKQYTYEAYLEAKMLSVHPSLRKVIDEDDLLGDLIFSKVEASREPVSAPDLPGYIIDALEISGDKAAQARKAFAATPFGQKWPAFADEFARAMGDAQTACADGGKRDVKFPTAKTTKPDQTKPGDKAGDKATDNAKNNGSSEDTGKIIGIIAGVLVALGLIAGGVVAFAPQLGITLPF</sequence>
<feature type="chain" id="PRO_5040813421" evidence="3">
    <location>
        <begin position="27"/>
        <end position="303"/>
    </location>
</feature>
<dbReference type="EMBL" id="FTMH01000004">
    <property type="protein sequence ID" value="SIQ00233.1"/>
    <property type="molecule type" value="Genomic_DNA"/>
</dbReference>
<organism evidence="4 5">
    <name type="scientific">Corynebacterium afermentans</name>
    <dbReference type="NCBI Taxonomy" id="38286"/>
    <lineage>
        <taxon>Bacteria</taxon>
        <taxon>Bacillati</taxon>
        <taxon>Actinomycetota</taxon>
        <taxon>Actinomycetes</taxon>
        <taxon>Mycobacteriales</taxon>
        <taxon>Corynebacteriaceae</taxon>
        <taxon>Corynebacterium</taxon>
    </lineage>
</organism>
<keyword evidence="3" id="KW-0732">Signal</keyword>
<feature type="transmembrane region" description="Helical" evidence="2">
    <location>
        <begin position="272"/>
        <end position="294"/>
    </location>
</feature>
<dbReference type="Proteomes" id="UP000185547">
    <property type="component" value="Unassembled WGS sequence"/>
</dbReference>